<accession>A0A6P1GE84</accession>
<proteinExistence type="predicted"/>
<protein>
    <submittedName>
        <fullName evidence="1">Uncharacterized protein</fullName>
    </submittedName>
</protein>
<dbReference type="EMBL" id="CP047218">
    <property type="protein sequence ID" value="QHD66816.1"/>
    <property type="molecule type" value="Genomic_DNA"/>
</dbReference>
<evidence type="ECO:0000313" key="2">
    <source>
        <dbReference type="Proteomes" id="UP000464086"/>
    </source>
</evidence>
<reference evidence="1 2" key="1">
    <citation type="submission" date="2019-12" db="EMBL/GenBank/DDBJ databases">
        <title>Functional and genomic insights into the Sphingobium yanoikuyae YC-JY1, a bacterium efficiently degrading bisphenol A.</title>
        <authorList>
            <person name="Jia Y."/>
            <person name="Li X."/>
            <person name="Wang J."/>
            <person name="Eltoukhy A."/>
            <person name="Lamraoui I."/>
            <person name="Yan Y."/>
        </authorList>
    </citation>
    <scope>NUCLEOTIDE SEQUENCE [LARGE SCALE GENOMIC DNA]</scope>
    <source>
        <strain evidence="1 2">YC-JY1</strain>
    </source>
</reference>
<evidence type="ECO:0000313" key="1">
    <source>
        <dbReference type="EMBL" id="QHD66816.1"/>
    </source>
</evidence>
<dbReference type="RefSeq" id="WP_159366041.1">
    <property type="nucleotide sequence ID" value="NZ_CP047218.1"/>
</dbReference>
<name>A0A6P1GE84_SPHYA</name>
<gene>
    <name evidence="1" type="ORF">GS397_06995</name>
</gene>
<dbReference type="AlphaFoldDB" id="A0A6P1GE84"/>
<organism evidence="1 2">
    <name type="scientific">Sphingobium yanoikuyae</name>
    <name type="common">Sphingomonas yanoikuyae</name>
    <dbReference type="NCBI Taxonomy" id="13690"/>
    <lineage>
        <taxon>Bacteria</taxon>
        <taxon>Pseudomonadati</taxon>
        <taxon>Pseudomonadota</taxon>
        <taxon>Alphaproteobacteria</taxon>
        <taxon>Sphingomonadales</taxon>
        <taxon>Sphingomonadaceae</taxon>
        <taxon>Sphingobium</taxon>
    </lineage>
</organism>
<dbReference type="Proteomes" id="UP000464086">
    <property type="component" value="Chromosome"/>
</dbReference>
<sequence>MTTMAHIGVGNGKSTDETMSLSDAACKDQRDMLRAKLIQMLGAAKANAVISAHERKYRTIVQSMQPKQISNQIEGWIYGKAAGKCSAFKKENSPFGDRIVLIIFQQGQPTKLMFAKQGSDTFAEYKSVQSGSTLVFSGVAYNRDASEKRIQIGFNFTVDPNQRENSVTFTDQDPLTDQTVDVLSQFDSVQIGEQPRRQFGPPNETFRIGGLQAIYRHMTNFCKS</sequence>